<evidence type="ECO:0000256" key="2">
    <source>
        <dbReference type="SAM" id="MobiDB-lite"/>
    </source>
</evidence>
<evidence type="ECO:0000313" key="3">
    <source>
        <dbReference type="EMBL" id="KAF1994870.1"/>
    </source>
</evidence>
<comment type="similarity">
    <text evidence="1">Belongs to the ustYa family.</text>
</comment>
<evidence type="ECO:0000313" key="4">
    <source>
        <dbReference type="Proteomes" id="UP000799779"/>
    </source>
</evidence>
<dbReference type="AlphaFoldDB" id="A0A6A5VZK2"/>
<evidence type="ECO:0000256" key="1">
    <source>
        <dbReference type="ARBA" id="ARBA00035112"/>
    </source>
</evidence>
<dbReference type="Proteomes" id="UP000799779">
    <property type="component" value="Unassembled WGS sequence"/>
</dbReference>
<protein>
    <recommendedName>
        <fullName evidence="5">Tat pathway signal sequence</fullName>
    </recommendedName>
</protein>
<dbReference type="OrthoDB" id="3687641at2759"/>
<feature type="compositionally biased region" description="Basic and acidic residues" evidence="2">
    <location>
        <begin position="11"/>
        <end position="29"/>
    </location>
</feature>
<dbReference type="EMBL" id="ML977650">
    <property type="protein sequence ID" value="KAF1994870.1"/>
    <property type="molecule type" value="Genomic_DNA"/>
</dbReference>
<dbReference type="InterPro" id="IPR021765">
    <property type="entry name" value="UstYa-like"/>
</dbReference>
<evidence type="ECO:0008006" key="5">
    <source>
        <dbReference type="Google" id="ProtNLM"/>
    </source>
</evidence>
<accession>A0A6A5VZK2</accession>
<feature type="region of interest" description="Disordered" evidence="2">
    <location>
        <begin position="1"/>
        <end position="29"/>
    </location>
</feature>
<dbReference type="PANTHER" id="PTHR33365:SF12">
    <property type="entry name" value="TAT PATHWAY SIGNAL SEQUENCE"/>
    <property type="match status" value="1"/>
</dbReference>
<reference evidence="3" key="1">
    <citation type="journal article" date="2020" name="Stud. Mycol.">
        <title>101 Dothideomycetes genomes: a test case for predicting lifestyles and emergence of pathogens.</title>
        <authorList>
            <person name="Haridas S."/>
            <person name="Albert R."/>
            <person name="Binder M."/>
            <person name="Bloem J."/>
            <person name="Labutti K."/>
            <person name="Salamov A."/>
            <person name="Andreopoulos B."/>
            <person name="Baker S."/>
            <person name="Barry K."/>
            <person name="Bills G."/>
            <person name="Bluhm B."/>
            <person name="Cannon C."/>
            <person name="Castanera R."/>
            <person name="Culley D."/>
            <person name="Daum C."/>
            <person name="Ezra D."/>
            <person name="Gonzalez J."/>
            <person name="Henrissat B."/>
            <person name="Kuo A."/>
            <person name="Liang C."/>
            <person name="Lipzen A."/>
            <person name="Lutzoni F."/>
            <person name="Magnuson J."/>
            <person name="Mondo S."/>
            <person name="Nolan M."/>
            <person name="Ohm R."/>
            <person name="Pangilinan J."/>
            <person name="Park H.-J."/>
            <person name="Ramirez L."/>
            <person name="Alfaro M."/>
            <person name="Sun H."/>
            <person name="Tritt A."/>
            <person name="Yoshinaga Y."/>
            <person name="Zwiers L.-H."/>
            <person name="Turgeon B."/>
            <person name="Goodwin S."/>
            <person name="Spatafora J."/>
            <person name="Crous P."/>
            <person name="Grigoriev I."/>
        </authorList>
    </citation>
    <scope>NUCLEOTIDE SEQUENCE</scope>
    <source>
        <strain evidence="3">CBS 123094</strain>
    </source>
</reference>
<keyword evidence="4" id="KW-1185">Reference proteome</keyword>
<feature type="non-terminal residue" evidence="3">
    <location>
        <position position="1"/>
    </location>
</feature>
<sequence>APARSAIKYEMNSDHSTDHSHSSKYKQRPDNASDIAWRTLINPTYFSVTDDEMKAAKMSTEDSIKLEQGGTLGALAVYHQLHCLRQLRHLVYKNVFLPDYDENDMDSYMKGHLDHCIDALRSLVMCKGDVSLYTFTWAPDYPYANKSILSRVNAPRECVNWASVEEWSLNRAVSWRPKLIDPNGVIVTGNGGAS</sequence>
<gene>
    <name evidence="3" type="ORF">P154DRAFT_446694</name>
</gene>
<proteinExistence type="inferred from homology"/>
<name>A0A6A5VZK2_9PLEO</name>
<dbReference type="Pfam" id="PF11807">
    <property type="entry name" value="UstYa"/>
    <property type="match status" value="1"/>
</dbReference>
<dbReference type="GO" id="GO:0043386">
    <property type="term" value="P:mycotoxin biosynthetic process"/>
    <property type="evidence" value="ECO:0007669"/>
    <property type="project" value="InterPro"/>
</dbReference>
<organism evidence="3 4">
    <name type="scientific">Amniculicola lignicola CBS 123094</name>
    <dbReference type="NCBI Taxonomy" id="1392246"/>
    <lineage>
        <taxon>Eukaryota</taxon>
        <taxon>Fungi</taxon>
        <taxon>Dikarya</taxon>
        <taxon>Ascomycota</taxon>
        <taxon>Pezizomycotina</taxon>
        <taxon>Dothideomycetes</taxon>
        <taxon>Pleosporomycetidae</taxon>
        <taxon>Pleosporales</taxon>
        <taxon>Amniculicolaceae</taxon>
        <taxon>Amniculicola</taxon>
    </lineage>
</organism>
<dbReference type="PANTHER" id="PTHR33365">
    <property type="entry name" value="YALI0B05434P"/>
    <property type="match status" value="1"/>
</dbReference>